<name>A0ACB8ZV93_ARCLA</name>
<organism evidence="1 2">
    <name type="scientific">Arctium lappa</name>
    <name type="common">Greater burdock</name>
    <name type="synonym">Lappa major</name>
    <dbReference type="NCBI Taxonomy" id="4217"/>
    <lineage>
        <taxon>Eukaryota</taxon>
        <taxon>Viridiplantae</taxon>
        <taxon>Streptophyta</taxon>
        <taxon>Embryophyta</taxon>
        <taxon>Tracheophyta</taxon>
        <taxon>Spermatophyta</taxon>
        <taxon>Magnoliopsida</taxon>
        <taxon>eudicotyledons</taxon>
        <taxon>Gunneridae</taxon>
        <taxon>Pentapetalae</taxon>
        <taxon>asterids</taxon>
        <taxon>campanulids</taxon>
        <taxon>Asterales</taxon>
        <taxon>Asteraceae</taxon>
        <taxon>Carduoideae</taxon>
        <taxon>Cardueae</taxon>
        <taxon>Arctiinae</taxon>
        <taxon>Arctium</taxon>
    </lineage>
</organism>
<sequence>MERQRDRNKDAKVDEIAQFQNLAEMQESMTNLGKSGGVYIPPFNLARMMNEVQDSMEYQKMTWIALRKSINGGRGLFCRSCMKSQMASPGFTDVFAALVAVVNTKFPEVGDLLLRRTILQLQRAYKRNDKPQLLAAMKFVAHLVNQQIVHELIALELLENPTDDSVEVAVGFLTECGSILQDLSPRGIFERFHGILHEGEIDKRVQFLIEGLFALRKAKFQGHPAVRPELDLVELEDQSTHEVSLLDKIDPEISLDVFKWDPNFIENEKRYEDLKKTILGDESEEEEEESSEEEDEEQMTIRDETETNLVNLRRTIYLTVMSGINFEEAGHELLKIKLEPGQEQYSMIHRLETNKLRNVAKFFAHLLGTDALPWHVLAYIRLTEDDTTSSSRIFIKILFQELSEHLGIRLLNERLSEATMQADFESIFPRDNPENTRFSINFFTSIGLGGITENLREHLKNMPRLTMQQKPASESDDSSSSGSGSSSSDESSESDHKRRRRR</sequence>
<reference evidence="2" key="1">
    <citation type="journal article" date="2022" name="Mol. Ecol. Resour.">
        <title>The genomes of chicory, endive, great burdock and yacon provide insights into Asteraceae palaeo-polyploidization history and plant inulin production.</title>
        <authorList>
            <person name="Fan W."/>
            <person name="Wang S."/>
            <person name="Wang H."/>
            <person name="Wang A."/>
            <person name="Jiang F."/>
            <person name="Liu H."/>
            <person name="Zhao H."/>
            <person name="Xu D."/>
            <person name="Zhang Y."/>
        </authorList>
    </citation>
    <scope>NUCLEOTIDE SEQUENCE [LARGE SCALE GENOMIC DNA]</scope>
    <source>
        <strain evidence="2">cv. Niubang</strain>
    </source>
</reference>
<accession>A0ACB8ZV93</accession>
<dbReference type="Proteomes" id="UP001055879">
    <property type="component" value="Linkage Group LG09"/>
</dbReference>
<reference evidence="1 2" key="2">
    <citation type="journal article" date="2022" name="Mol. Ecol. Resour.">
        <title>The genomes of chicory, endive, great burdock and yacon provide insights into Asteraceae paleo-polyploidization history and plant inulin production.</title>
        <authorList>
            <person name="Fan W."/>
            <person name="Wang S."/>
            <person name="Wang H."/>
            <person name="Wang A."/>
            <person name="Jiang F."/>
            <person name="Liu H."/>
            <person name="Zhao H."/>
            <person name="Xu D."/>
            <person name="Zhang Y."/>
        </authorList>
    </citation>
    <scope>NUCLEOTIDE SEQUENCE [LARGE SCALE GENOMIC DNA]</scope>
    <source>
        <strain evidence="2">cv. Niubang</strain>
    </source>
</reference>
<evidence type="ECO:0000313" key="1">
    <source>
        <dbReference type="EMBL" id="KAI3701416.1"/>
    </source>
</evidence>
<keyword evidence="2" id="KW-1185">Reference proteome</keyword>
<proteinExistence type="predicted"/>
<protein>
    <submittedName>
        <fullName evidence="1">Uncharacterized protein</fullName>
    </submittedName>
</protein>
<gene>
    <name evidence="1" type="ORF">L6452_26469</name>
</gene>
<evidence type="ECO:0000313" key="2">
    <source>
        <dbReference type="Proteomes" id="UP001055879"/>
    </source>
</evidence>
<comment type="caution">
    <text evidence="1">The sequence shown here is derived from an EMBL/GenBank/DDBJ whole genome shotgun (WGS) entry which is preliminary data.</text>
</comment>
<dbReference type="EMBL" id="CM042055">
    <property type="protein sequence ID" value="KAI3701416.1"/>
    <property type="molecule type" value="Genomic_DNA"/>
</dbReference>